<organism evidence="1 2">
    <name type="scientific">Carpinus fangiana</name>
    <dbReference type="NCBI Taxonomy" id="176857"/>
    <lineage>
        <taxon>Eukaryota</taxon>
        <taxon>Viridiplantae</taxon>
        <taxon>Streptophyta</taxon>
        <taxon>Embryophyta</taxon>
        <taxon>Tracheophyta</taxon>
        <taxon>Spermatophyta</taxon>
        <taxon>Magnoliopsida</taxon>
        <taxon>eudicotyledons</taxon>
        <taxon>Gunneridae</taxon>
        <taxon>Pentapetalae</taxon>
        <taxon>rosids</taxon>
        <taxon>fabids</taxon>
        <taxon>Fagales</taxon>
        <taxon>Betulaceae</taxon>
        <taxon>Carpinus</taxon>
    </lineage>
</organism>
<name>A0A5N6KV06_9ROSI</name>
<dbReference type="Proteomes" id="UP000327013">
    <property type="component" value="Unassembled WGS sequence"/>
</dbReference>
<evidence type="ECO:0000313" key="2">
    <source>
        <dbReference type="Proteomes" id="UP000327013"/>
    </source>
</evidence>
<sequence>MEKTGECSRHRRVDGQCSKTISHHWGLMVAPKNASGRGFGTKYHAKNPPSLPNSDDPTWVFETKQVPLEPFEMILVRVTVAKVADRKKLDRILKAVPVVLDSDDWNCVGWVEDALAELRKETSRGALTSGAVLGWEKVKLEAKVFVQKKKDEHRFDGKAEQGKFDSMKVPTWSALEGRELVQ</sequence>
<dbReference type="InterPro" id="IPR054208">
    <property type="entry name" value="DUF6914"/>
</dbReference>
<keyword evidence="2" id="KW-1185">Reference proteome</keyword>
<dbReference type="AlphaFoldDB" id="A0A5N6KV06"/>
<dbReference type="EMBL" id="VIBQ01000013">
    <property type="protein sequence ID" value="KAB8346211.1"/>
    <property type="molecule type" value="Genomic_DNA"/>
</dbReference>
<gene>
    <name evidence="1" type="ORF">FH972_023256</name>
</gene>
<protein>
    <submittedName>
        <fullName evidence="1">Uncharacterized protein</fullName>
    </submittedName>
</protein>
<dbReference type="Pfam" id="PF21858">
    <property type="entry name" value="DUF6914"/>
    <property type="match status" value="1"/>
</dbReference>
<dbReference type="OrthoDB" id="2679825at2759"/>
<accession>A0A5N6KV06</accession>
<reference evidence="1 2" key="1">
    <citation type="submission" date="2019-06" db="EMBL/GenBank/DDBJ databases">
        <title>A chromosomal-level reference genome of Carpinus fangiana (Coryloideae, Betulaceae).</title>
        <authorList>
            <person name="Yang X."/>
            <person name="Wang Z."/>
            <person name="Zhang L."/>
            <person name="Hao G."/>
            <person name="Liu J."/>
            <person name="Yang Y."/>
        </authorList>
    </citation>
    <scope>NUCLEOTIDE SEQUENCE [LARGE SCALE GENOMIC DNA]</scope>
    <source>
        <strain evidence="1">Cfa_2016G</strain>
        <tissue evidence="1">Leaf</tissue>
    </source>
</reference>
<proteinExistence type="predicted"/>
<evidence type="ECO:0000313" key="1">
    <source>
        <dbReference type="EMBL" id="KAB8346211.1"/>
    </source>
</evidence>
<comment type="caution">
    <text evidence="1">The sequence shown here is derived from an EMBL/GenBank/DDBJ whole genome shotgun (WGS) entry which is preliminary data.</text>
</comment>